<dbReference type="RefSeq" id="WP_126129210.1">
    <property type="nucleotide sequence ID" value="NZ_CP034464.1"/>
</dbReference>
<dbReference type="KEGG" id="upv:EJN92_18700"/>
<dbReference type="EMBL" id="CP034464">
    <property type="protein sequence ID" value="AZP13841.1"/>
    <property type="molecule type" value="Genomic_DNA"/>
</dbReference>
<feature type="signal peptide" evidence="1">
    <location>
        <begin position="1"/>
        <end position="19"/>
    </location>
</feature>
<gene>
    <name evidence="2" type="ORF">EJN92_18700</name>
</gene>
<protein>
    <submittedName>
        <fullName evidence="2">Uncharacterized protein</fullName>
    </submittedName>
</protein>
<feature type="chain" id="PRO_5018779930" evidence="1">
    <location>
        <begin position="20"/>
        <end position="345"/>
    </location>
</feature>
<evidence type="ECO:0000313" key="3">
    <source>
        <dbReference type="Proteomes" id="UP000275663"/>
    </source>
</evidence>
<evidence type="ECO:0000256" key="1">
    <source>
        <dbReference type="SAM" id="SignalP"/>
    </source>
</evidence>
<dbReference type="Proteomes" id="UP000275663">
    <property type="component" value="Chromosome"/>
</dbReference>
<dbReference type="OrthoDB" id="8883934at2"/>
<sequence>MKIILMLLASLLSAIPASAQTRSLELKNTGYQLENGAITLAHQGQFIDPYFAIRALLSAHSVGMDIEHAALAYIAWQLPRQEANGLFKRYCLEQELAPQASAPQDSAQHALPELAVWRACADADADDALLAMWIELLYLMAPNQGLPPEWKKSVLSARSQLALIYDKSRGIYVISRSNRVGLLMDNIEIYAALRSTAEQQKRLGLHQLAQKSALQAKQLELAIQKVFRPSRQGDFRISTQAPEASRFYPEQVGQVFAPLFGMRVGQMDAKKSGQHTLSKWLGEHQVAWLAHEKDHFPWGLIALAAEKNEAQDTARLWVERALPLRHGERWNVLEEAIFQALSGNQ</sequence>
<accession>A0A3Q9BSY9</accession>
<organism evidence="2 3">
    <name type="scientific">Undibacterium parvum</name>
    <dbReference type="NCBI Taxonomy" id="401471"/>
    <lineage>
        <taxon>Bacteria</taxon>
        <taxon>Pseudomonadati</taxon>
        <taxon>Pseudomonadota</taxon>
        <taxon>Betaproteobacteria</taxon>
        <taxon>Burkholderiales</taxon>
        <taxon>Oxalobacteraceae</taxon>
        <taxon>Undibacterium</taxon>
    </lineage>
</organism>
<keyword evidence="3" id="KW-1185">Reference proteome</keyword>
<dbReference type="AlphaFoldDB" id="A0A3Q9BSY9"/>
<keyword evidence="1" id="KW-0732">Signal</keyword>
<proteinExistence type="predicted"/>
<name>A0A3Q9BSY9_9BURK</name>
<reference evidence="2 3" key="1">
    <citation type="journal article" date="2011" name="Int. J. Syst. Evol. Microbiol.">
        <title>Description of Undibacterium oligocarboniphilum sp. nov., isolated from purified water, and Undibacterium pigrum strain CCUG 49012 as the type strain of Undibacterium parvum sp. nov., and emended descriptions of the genus Undibacterium and the species Undibacterium pigrum.</title>
        <authorList>
            <person name="Eder W."/>
            <person name="Wanner G."/>
            <person name="Ludwig W."/>
            <person name="Busse H.J."/>
            <person name="Ziemke-Kageler F."/>
            <person name="Lang E."/>
        </authorList>
    </citation>
    <scope>NUCLEOTIDE SEQUENCE [LARGE SCALE GENOMIC DNA]</scope>
    <source>
        <strain evidence="2 3">DSM 23061</strain>
    </source>
</reference>
<evidence type="ECO:0000313" key="2">
    <source>
        <dbReference type="EMBL" id="AZP13841.1"/>
    </source>
</evidence>